<name>V4R9P1_9HYPH</name>
<reference evidence="2 3" key="1">
    <citation type="journal article" date="2014" name="Genome Announc.">
        <title>Draft Genome Sequence of Lutibaculum baratangense Strain AMV1T, Isolated from a Mud Volcano in Andamans, India.</title>
        <authorList>
            <person name="Singh A."/>
            <person name="Sreenivas A."/>
            <person name="Sathyanarayana Reddy G."/>
            <person name="Pinnaka A.K."/>
            <person name="Shivaji S."/>
        </authorList>
    </citation>
    <scope>NUCLEOTIDE SEQUENCE [LARGE SCALE GENOMIC DNA]</scope>
    <source>
        <strain evidence="2 3">AMV1</strain>
    </source>
</reference>
<dbReference type="Gene3D" id="3.40.50.10330">
    <property type="entry name" value="Probable inorganic polyphosphate/atp-NAD kinase, domain 1"/>
    <property type="match status" value="1"/>
</dbReference>
<feature type="domain" description="DAGKc" evidence="1">
    <location>
        <begin position="1"/>
        <end position="76"/>
    </location>
</feature>
<dbReference type="GO" id="GO:0016301">
    <property type="term" value="F:kinase activity"/>
    <property type="evidence" value="ECO:0007669"/>
    <property type="project" value="InterPro"/>
</dbReference>
<gene>
    <name evidence="2" type="ORF">N177_4013</name>
</gene>
<sequence length="243" mass="25796">MGQPWPLVVAAGGDGTVEKVACGIRGHEAPIAILPTGGSNNLARLFGAGLFEGMLNGSGADVCELPLHVASATWPGGAQDFIESVGVGLVADVGIDGRKLNDRDEKREVGRRRLIDGLRDPRTVRASVTIDGEPMTEPALMVEVMNIGMVGPNLMLAPGFDPAERRLSVVWVPLEAREAMLDWLRDPDASEAPVRQAKADRVVLTLDGEAMHVGDDVYEGIEGDVRVARKEGALRVLVPGVEP</sequence>
<accession>V4R9P1</accession>
<dbReference type="eggNOG" id="COG1597">
    <property type="taxonomic scope" value="Bacteria"/>
</dbReference>
<dbReference type="Gene3D" id="2.60.200.40">
    <property type="match status" value="1"/>
</dbReference>
<dbReference type="InterPro" id="IPR016064">
    <property type="entry name" value="NAD/diacylglycerol_kinase_sf"/>
</dbReference>
<dbReference type="EMBL" id="AWXZ01000040">
    <property type="protein sequence ID" value="ESR22876.1"/>
    <property type="molecule type" value="Genomic_DNA"/>
</dbReference>
<comment type="caution">
    <text evidence="2">The sequence shown here is derived from an EMBL/GenBank/DDBJ whole genome shotgun (WGS) entry which is preliminary data.</text>
</comment>
<dbReference type="SUPFAM" id="SSF111331">
    <property type="entry name" value="NAD kinase/diacylglycerol kinase-like"/>
    <property type="match status" value="1"/>
</dbReference>
<evidence type="ECO:0000259" key="1">
    <source>
        <dbReference type="PROSITE" id="PS50146"/>
    </source>
</evidence>
<dbReference type="InterPro" id="IPR017438">
    <property type="entry name" value="ATP-NAD_kinase_N"/>
</dbReference>
<dbReference type="Proteomes" id="UP000017819">
    <property type="component" value="Unassembled WGS sequence"/>
</dbReference>
<keyword evidence="3" id="KW-1185">Reference proteome</keyword>
<dbReference type="AlphaFoldDB" id="V4R9P1"/>
<dbReference type="STRING" id="631454.N177_4013"/>
<protein>
    <recommendedName>
        <fullName evidence="1">DAGKc domain-containing protein</fullName>
    </recommendedName>
</protein>
<evidence type="ECO:0000313" key="2">
    <source>
        <dbReference type="EMBL" id="ESR22876.1"/>
    </source>
</evidence>
<dbReference type="InterPro" id="IPR001206">
    <property type="entry name" value="Diacylglycerol_kinase_cat_dom"/>
</dbReference>
<evidence type="ECO:0000313" key="3">
    <source>
        <dbReference type="Proteomes" id="UP000017819"/>
    </source>
</evidence>
<dbReference type="Pfam" id="PF00781">
    <property type="entry name" value="DAGK_cat"/>
    <property type="match status" value="1"/>
</dbReference>
<dbReference type="PROSITE" id="PS50146">
    <property type="entry name" value="DAGK"/>
    <property type="match status" value="1"/>
</dbReference>
<organism evidence="2 3">
    <name type="scientific">Lutibaculum baratangense AMV1</name>
    <dbReference type="NCBI Taxonomy" id="631454"/>
    <lineage>
        <taxon>Bacteria</taxon>
        <taxon>Pseudomonadati</taxon>
        <taxon>Pseudomonadota</taxon>
        <taxon>Alphaproteobacteria</taxon>
        <taxon>Hyphomicrobiales</taxon>
        <taxon>Tepidamorphaceae</taxon>
        <taxon>Lutibaculum</taxon>
    </lineage>
</organism>
<proteinExistence type="predicted"/>